<dbReference type="Pfam" id="PF00571">
    <property type="entry name" value="CBS"/>
    <property type="match status" value="2"/>
</dbReference>
<evidence type="ECO:0000259" key="3">
    <source>
        <dbReference type="PROSITE" id="PS51371"/>
    </source>
</evidence>
<evidence type="ECO:0000313" key="5">
    <source>
        <dbReference type="Proteomes" id="UP000594464"/>
    </source>
</evidence>
<dbReference type="KEGG" id="nva:G3M78_12810"/>
<dbReference type="SMART" id="SM00116">
    <property type="entry name" value="CBS"/>
    <property type="match status" value="2"/>
</dbReference>
<dbReference type="PROSITE" id="PS51371">
    <property type="entry name" value="CBS"/>
    <property type="match status" value="2"/>
</dbReference>
<dbReference type="CDD" id="cd04584">
    <property type="entry name" value="CBS_pair_AcuB_like"/>
    <property type="match status" value="1"/>
</dbReference>
<dbReference type="InterPro" id="IPR051257">
    <property type="entry name" value="Diverse_CBS-Domain"/>
</dbReference>
<dbReference type="Gene3D" id="3.10.580.10">
    <property type="entry name" value="CBS-domain"/>
    <property type="match status" value="1"/>
</dbReference>
<feature type="domain" description="CBS" evidence="3">
    <location>
        <begin position="8"/>
        <end position="66"/>
    </location>
</feature>
<dbReference type="PANTHER" id="PTHR43080:SF2">
    <property type="entry name" value="CBS DOMAIN-CONTAINING PROTEIN"/>
    <property type="match status" value="1"/>
</dbReference>
<gene>
    <name evidence="4" type="ORF">G3M78_12810</name>
</gene>
<dbReference type="Proteomes" id="UP000594464">
    <property type="component" value="Chromosome"/>
</dbReference>
<organism evidence="4 5">
    <name type="scientific">Candidatus Nitrohelix vancouverensis</name>
    <dbReference type="NCBI Taxonomy" id="2705534"/>
    <lineage>
        <taxon>Bacteria</taxon>
        <taxon>Pseudomonadati</taxon>
        <taxon>Nitrospinota/Tectimicrobiota group</taxon>
        <taxon>Nitrospinota</taxon>
        <taxon>Nitrospinia</taxon>
        <taxon>Nitrospinales</taxon>
        <taxon>Nitrospinaceae</taxon>
        <taxon>Candidatus Nitrohelix</taxon>
    </lineage>
</organism>
<dbReference type="InterPro" id="IPR000644">
    <property type="entry name" value="CBS_dom"/>
</dbReference>
<evidence type="ECO:0000256" key="2">
    <source>
        <dbReference type="PROSITE-ProRule" id="PRU00703"/>
    </source>
</evidence>
<protein>
    <submittedName>
        <fullName evidence="4">CBS domain-containing protein</fullName>
    </submittedName>
</protein>
<dbReference type="PANTHER" id="PTHR43080">
    <property type="entry name" value="CBS DOMAIN-CONTAINING PROTEIN CBSX3, MITOCHONDRIAL"/>
    <property type="match status" value="1"/>
</dbReference>
<proteinExistence type="predicted"/>
<keyword evidence="1 2" id="KW-0129">CBS domain</keyword>
<feature type="domain" description="CBS" evidence="3">
    <location>
        <begin position="83"/>
        <end position="143"/>
    </location>
</feature>
<reference evidence="5" key="1">
    <citation type="submission" date="2020-02" db="EMBL/GenBank/DDBJ databases">
        <title>Genomic and physiological characterization of two novel Nitrospinaceae genera.</title>
        <authorList>
            <person name="Mueller A.J."/>
            <person name="Jung M.-Y."/>
            <person name="Strachan C.R."/>
            <person name="Herbold C.W."/>
            <person name="Kirkegaard R.H."/>
            <person name="Daims H."/>
        </authorList>
    </citation>
    <scope>NUCLEOTIDE SEQUENCE [LARGE SCALE GENOMIC DNA]</scope>
</reference>
<dbReference type="InterPro" id="IPR046342">
    <property type="entry name" value="CBS_dom_sf"/>
</dbReference>
<dbReference type="EMBL" id="CP048620">
    <property type="protein sequence ID" value="QPJ66226.1"/>
    <property type="molecule type" value="Genomic_DNA"/>
</dbReference>
<dbReference type="SUPFAM" id="SSF54631">
    <property type="entry name" value="CBS-domain pair"/>
    <property type="match status" value="1"/>
</dbReference>
<dbReference type="AlphaFoldDB" id="A0A7T0G4E3"/>
<accession>A0A7T0G4E3</accession>
<sequence length="215" mass="24081">MMIVEEVMTTKLITISENDTLLQAQQLMVEKSVRHLPVVKKRKLLGIITESDIRSAFIFDGRTTDLDEEVPVNPAKMKVKNYMTKEPLTVSPETNIEDAALIIYRNKIGGLPVVKDDKLEGIISIIDMLGLFIDMMGILHGSSRIDVLTDKSQKSLDKVSKIINDHGLNIIATGIEPFPQDDKKQICFFRVDLCETEPIVVDIEKAGFKVLDAID</sequence>
<name>A0A7T0G4E3_9BACT</name>
<evidence type="ECO:0000313" key="4">
    <source>
        <dbReference type="EMBL" id="QPJ66226.1"/>
    </source>
</evidence>
<evidence type="ECO:0000256" key="1">
    <source>
        <dbReference type="ARBA" id="ARBA00023122"/>
    </source>
</evidence>